<dbReference type="PROSITE" id="PS51136">
    <property type="entry name" value="WAC"/>
    <property type="match status" value="1"/>
</dbReference>
<dbReference type="InterPro" id="IPR028941">
    <property type="entry name" value="WHIM2_dom"/>
</dbReference>
<reference evidence="7 8" key="1">
    <citation type="journal article" date="2018" name="BMC Genomics">
        <title>The genome of Naegleria lovaniensis, the basis for a comparative approach to unravel pathogenicity factors of the human pathogenic amoeba N. fowleri.</title>
        <authorList>
            <person name="Liechti N."/>
            <person name="Schurch N."/>
            <person name="Bruggmann R."/>
            <person name="Wittwer M."/>
        </authorList>
    </citation>
    <scope>NUCLEOTIDE SEQUENCE [LARGE SCALE GENOMIC DNA]</scope>
    <source>
        <strain evidence="7 8">ATCC 30569</strain>
    </source>
</reference>
<feature type="compositionally biased region" description="Basic and acidic residues" evidence="4">
    <location>
        <begin position="600"/>
        <end position="616"/>
    </location>
</feature>
<dbReference type="EMBL" id="PYSW02000009">
    <property type="protein sequence ID" value="KAG2388807.1"/>
    <property type="molecule type" value="Genomic_DNA"/>
</dbReference>
<dbReference type="InterPro" id="IPR018501">
    <property type="entry name" value="DDT_dom"/>
</dbReference>
<feature type="compositionally biased region" description="Polar residues" evidence="4">
    <location>
        <begin position="924"/>
        <end position="935"/>
    </location>
</feature>
<dbReference type="AlphaFoldDB" id="A0AA88GTW5"/>
<evidence type="ECO:0000256" key="4">
    <source>
        <dbReference type="SAM" id="MobiDB-lite"/>
    </source>
</evidence>
<feature type="compositionally biased region" description="Basic and acidic residues" evidence="4">
    <location>
        <begin position="751"/>
        <end position="765"/>
    </location>
</feature>
<proteinExistence type="predicted"/>
<dbReference type="GO" id="GO:0005634">
    <property type="term" value="C:nucleus"/>
    <property type="evidence" value="ECO:0007669"/>
    <property type="project" value="UniProtKB-SubCell"/>
</dbReference>
<comment type="caution">
    <text evidence="7">The sequence shown here is derived from an EMBL/GenBank/DDBJ whole genome shotgun (WGS) entry which is preliminary data.</text>
</comment>
<dbReference type="GO" id="GO:0000785">
    <property type="term" value="C:chromatin"/>
    <property type="evidence" value="ECO:0007669"/>
    <property type="project" value="UniProtKB-ARBA"/>
</dbReference>
<dbReference type="PROSITE" id="PS50827">
    <property type="entry name" value="DDT"/>
    <property type="match status" value="1"/>
</dbReference>
<feature type="compositionally biased region" description="Basic and acidic residues" evidence="4">
    <location>
        <begin position="643"/>
        <end position="669"/>
    </location>
</feature>
<protein>
    <submittedName>
        <fullName evidence="7">Uncharacterized protein</fullName>
    </submittedName>
</protein>
<sequence>MPLFGTPKKPLQKRGFGQALEKGWSGNKPIYHIAITNEVFDDYEEYVNRAIMYKLQIWSCQYSGKDNMTYEQALECEKEQKIKHLFKFYPRYILRHICYMIHNCRRGETVKDLVYRISKFFEYNFVEGEELFCELDTTISVVLRRILLKKAKYYIEDPNFPPFPTPLYITDADQNQIEVFHQTKAQEHYYDYDPQNIGFGTQGKLYEVEVLSNNSPFENRVIVVYYSVLLRKQVSLIETQDKLTQWIMENTYYDESSDCIRLKQEFVDHFKLEPHQSKADKIPTFQKNLEEEMEDIYKFKKGLVRSVNDLKYHHVDKLGKIMTDIKEIEQSLRASSSSNFEPSHNNVSQKNHVHIGMNGTETKIIQPAVNPLLLPKEDGTILDEYITSRSKSKSDSHFPKPHYEYIITHVEAIPEALNVFNFLNVFRDSLKILPFTFDEFQHSLECKSENNPLLRSILSAMLLFLFFDKGTNKQDVNRSIYKMKKLYNQVRTKEQRIINLPSRKQVINREATVYISQAMPVILLREYWRVFMSHEMIDIPDEEETTTTTTSESNGTTEAPAEGATADQSTSHTPEDSKQETIKQNDNTDVSTINPAMQVEESKQEPHPAEQQKDSAAEVESTTASSATTSNTTNPPENTMSNHNHENNHTTTNVKEEKTESGVKQETTDSQKTVTKPPNLIASVMKFIKDDNYHNENEINFFTDLESNAKIYILSKLTEQCILSATVREYIDENIEQMRRLKRQRNIENNDDIERQKEEASKQEADESSNNNRRFTSEEVRTRKVEREKNYQVLVNQHIIRAKQLGFDRFFNRYWFFPSFTGLLFVEPCSPFRVFANNYAEDPVDTRPWGFYSSKKEIEKLISVLDPAGFREKKLLNSLLKNKEEIYKQVELRHAIVSKLSASTEASENAMKDEEATALVPPSTDATTNTSTISVTDHDTEFVENKMAVDADSTDSPSSKKRKHMDDSQSDMSEVSSSSAQPNTKKTKTEQTLSEQAKNIKVFIPSSQSFAPDAFLFYKNTLEEVIPQDSECFIVETEEEDEDE</sequence>
<feature type="compositionally biased region" description="Basic and acidic residues" evidence="4">
    <location>
        <begin position="936"/>
        <end position="949"/>
    </location>
</feature>
<dbReference type="RefSeq" id="XP_044552799.1">
    <property type="nucleotide sequence ID" value="XM_044691880.1"/>
</dbReference>
<organism evidence="7 8">
    <name type="scientific">Naegleria lovaniensis</name>
    <name type="common">Amoeba</name>
    <dbReference type="NCBI Taxonomy" id="51637"/>
    <lineage>
        <taxon>Eukaryota</taxon>
        <taxon>Discoba</taxon>
        <taxon>Heterolobosea</taxon>
        <taxon>Tetramitia</taxon>
        <taxon>Eutetramitia</taxon>
        <taxon>Vahlkampfiidae</taxon>
        <taxon>Naegleria</taxon>
    </lineage>
</organism>
<evidence type="ECO:0000256" key="1">
    <source>
        <dbReference type="ARBA" id="ARBA00004123"/>
    </source>
</evidence>
<evidence type="ECO:0000256" key="2">
    <source>
        <dbReference type="ARBA" id="ARBA00023242"/>
    </source>
</evidence>
<dbReference type="Pfam" id="PF15613">
    <property type="entry name" value="WSD"/>
    <property type="match status" value="1"/>
</dbReference>
<feature type="region of interest" description="Disordered" evidence="4">
    <location>
        <begin position="751"/>
        <end position="781"/>
    </location>
</feature>
<dbReference type="Pfam" id="PF10537">
    <property type="entry name" value="WAC_Acf1_DNA_bd"/>
    <property type="match status" value="1"/>
</dbReference>
<feature type="region of interest" description="Disordered" evidence="4">
    <location>
        <begin position="539"/>
        <end position="674"/>
    </location>
</feature>
<comment type="subcellular location">
    <subcellularLocation>
        <location evidence="1 3">Nucleus</location>
    </subcellularLocation>
</comment>
<keyword evidence="8" id="KW-1185">Reference proteome</keyword>
<dbReference type="Proteomes" id="UP000816034">
    <property type="component" value="Unassembled WGS sequence"/>
</dbReference>
<evidence type="ECO:0000259" key="5">
    <source>
        <dbReference type="PROSITE" id="PS50827"/>
    </source>
</evidence>
<feature type="domain" description="DDT" evidence="5">
    <location>
        <begin position="410"/>
        <end position="471"/>
    </location>
</feature>
<dbReference type="InterPro" id="IPR013136">
    <property type="entry name" value="WSTF_Acf1_Cbp146"/>
</dbReference>
<evidence type="ECO:0000313" key="8">
    <source>
        <dbReference type="Proteomes" id="UP000816034"/>
    </source>
</evidence>
<feature type="compositionally biased region" description="Polar residues" evidence="4">
    <location>
        <begin position="584"/>
        <end position="595"/>
    </location>
</feature>
<dbReference type="GO" id="GO:0000781">
    <property type="term" value="C:chromosome, telomeric region"/>
    <property type="evidence" value="ECO:0007669"/>
    <property type="project" value="GOC"/>
</dbReference>
<accession>A0AA88GTW5</accession>
<name>A0AA88GTW5_NAELO</name>
<dbReference type="GO" id="GO:0031509">
    <property type="term" value="P:subtelomeric heterochromatin formation"/>
    <property type="evidence" value="ECO:0007669"/>
    <property type="project" value="TreeGrafter"/>
</dbReference>
<feature type="compositionally biased region" description="Basic and acidic residues" evidence="4">
    <location>
        <begin position="573"/>
        <end position="583"/>
    </location>
</feature>
<dbReference type="PANTHER" id="PTHR32075:SF6">
    <property type="entry name" value="ISWI CHROMATIN-REMODELING COMPLEX SUBUNIT YPL216W-RELATED"/>
    <property type="match status" value="1"/>
</dbReference>
<evidence type="ECO:0000259" key="6">
    <source>
        <dbReference type="PROSITE" id="PS51136"/>
    </source>
</evidence>
<dbReference type="Pfam" id="PF02791">
    <property type="entry name" value="DDT"/>
    <property type="match status" value="1"/>
</dbReference>
<dbReference type="GeneID" id="68092708"/>
<feature type="domain" description="WAC" evidence="6">
    <location>
        <begin position="28"/>
        <end position="137"/>
    </location>
</feature>
<keyword evidence="2 3" id="KW-0539">Nucleus</keyword>
<evidence type="ECO:0000256" key="3">
    <source>
        <dbReference type="PROSITE-ProRule" id="PRU00475"/>
    </source>
</evidence>
<gene>
    <name evidence="7" type="ORF">C9374_000246</name>
</gene>
<feature type="region of interest" description="Disordered" evidence="4">
    <location>
        <begin position="903"/>
        <end position="996"/>
    </location>
</feature>
<evidence type="ECO:0000313" key="7">
    <source>
        <dbReference type="EMBL" id="KAG2388807.1"/>
    </source>
</evidence>
<feature type="compositionally biased region" description="Low complexity" evidence="4">
    <location>
        <begin position="618"/>
        <end position="642"/>
    </location>
</feature>
<feature type="compositionally biased region" description="Polar residues" evidence="4">
    <location>
        <begin position="980"/>
        <end position="996"/>
    </location>
</feature>
<feature type="compositionally biased region" description="Low complexity" evidence="4">
    <location>
        <begin position="970"/>
        <end position="979"/>
    </location>
</feature>
<dbReference type="PANTHER" id="PTHR32075">
    <property type="entry name" value="ISWI CHROMATIN-REMODELING COMPLEX SUBUNIT YPL216W-RELATED"/>
    <property type="match status" value="1"/>
</dbReference>
<feature type="compositionally biased region" description="Low complexity" evidence="4">
    <location>
        <begin position="546"/>
        <end position="566"/>
    </location>
</feature>